<keyword evidence="6" id="KW-1185">Reference proteome</keyword>
<comment type="caution">
    <text evidence="5">The sequence shown here is derived from an EMBL/GenBank/DDBJ whole genome shotgun (WGS) entry which is preliminary data.</text>
</comment>
<dbReference type="CDD" id="cd00090">
    <property type="entry name" value="HTH_ARSR"/>
    <property type="match status" value="1"/>
</dbReference>
<protein>
    <submittedName>
        <fullName evidence="5">Metalloregulator ArsR/SmtB family transcription factor</fullName>
    </submittedName>
</protein>
<accession>A0ABT5HXC8</accession>
<dbReference type="SMART" id="SM00418">
    <property type="entry name" value="HTH_ARSR"/>
    <property type="match status" value="1"/>
</dbReference>
<dbReference type="NCBIfam" id="NF033788">
    <property type="entry name" value="HTH_metalloreg"/>
    <property type="match status" value="1"/>
</dbReference>
<keyword evidence="1" id="KW-0805">Transcription regulation</keyword>
<dbReference type="InterPro" id="IPR001845">
    <property type="entry name" value="HTH_ArsR_DNA-bd_dom"/>
</dbReference>
<dbReference type="InterPro" id="IPR011991">
    <property type="entry name" value="ArsR-like_HTH"/>
</dbReference>
<evidence type="ECO:0000256" key="3">
    <source>
        <dbReference type="ARBA" id="ARBA00023163"/>
    </source>
</evidence>
<evidence type="ECO:0000259" key="4">
    <source>
        <dbReference type="PROSITE" id="PS50987"/>
    </source>
</evidence>
<dbReference type="EMBL" id="JAQQKX010000012">
    <property type="protein sequence ID" value="MDC7684500.1"/>
    <property type="molecule type" value="Genomic_DNA"/>
</dbReference>
<dbReference type="PANTHER" id="PTHR43132">
    <property type="entry name" value="ARSENICAL RESISTANCE OPERON REPRESSOR ARSR-RELATED"/>
    <property type="match status" value="1"/>
</dbReference>
<dbReference type="InterPro" id="IPR051011">
    <property type="entry name" value="Metal_resp_trans_reg"/>
</dbReference>
<evidence type="ECO:0000256" key="1">
    <source>
        <dbReference type="ARBA" id="ARBA00023015"/>
    </source>
</evidence>
<dbReference type="Pfam" id="PF01022">
    <property type="entry name" value="HTH_5"/>
    <property type="match status" value="1"/>
</dbReference>
<dbReference type="Proteomes" id="UP001214854">
    <property type="component" value="Unassembled WGS sequence"/>
</dbReference>
<dbReference type="InterPro" id="IPR036388">
    <property type="entry name" value="WH-like_DNA-bd_sf"/>
</dbReference>
<evidence type="ECO:0000256" key="2">
    <source>
        <dbReference type="ARBA" id="ARBA00023125"/>
    </source>
</evidence>
<evidence type="ECO:0000313" key="6">
    <source>
        <dbReference type="Proteomes" id="UP001214854"/>
    </source>
</evidence>
<sequence length="119" mass="13149">MSKRDLKEGNCRGAADLSVIDPSNVRQPDTPKIEKISKAMKVLASPARLTMLYAIVHSPRTVGELTVITGLSQSALSQHLAQFREAGIVSTRKEGQHIWYTLDDVEIYGLLSVLLAIYR</sequence>
<reference evidence="5 6" key="1">
    <citation type="submission" date="2023-01" db="EMBL/GenBank/DDBJ databases">
        <title>Novel species of the genus Asticcacaulis isolated from rivers.</title>
        <authorList>
            <person name="Lu H."/>
        </authorList>
    </citation>
    <scope>NUCLEOTIDE SEQUENCE [LARGE SCALE GENOMIC DNA]</scope>
    <source>
        <strain evidence="5 6">BYS171W</strain>
    </source>
</reference>
<dbReference type="Gene3D" id="1.10.10.10">
    <property type="entry name" value="Winged helix-like DNA-binding domain superfamily/Winged helix DNA-binding domain"/>
    <property type="match status" value="1"/>
</dbReference>
<dbReference type="PRINTS" id="PR00778">
    <property type="entry name" value="HTHARSR"/>
</dbReference>
<proteinExistence type="predicted"/>
<dbReference type="RefSeq" id="WP_272748968.1">
    <property type="nucleotide sequence ID" value="NZ_JAQQKX010000012.1"/>
</dbReference>
<dbReference type="InterPro" id="IPR036390">
    <property type="entry name" value="WH_DNA-bd_sf"/>
</dbReference>
<organism evidence="5 6">
    <name type="scientific">Asticcacaulis aquaticus</name>
    <dbReference type="NCBI Taxonomy" id="2984212"/>
    <lineage>
        <taxon>Bacteria</taxon>
        <taxon>Pseudomonadati</taxon>
        <taxon>Pseudomonadota</taxon>
        <taxon>Alphaproteobacteria</taxon>
        <taxon>Caulobacterales</taxon>
        <taxon>Caulobacteraceae</taxon>
        <taxon>Asticcacaulis</taxon>
    </lineage>
</organism>
<dbReference type="SUPFAM" id="SSF46785">
    <property type="entry name" value="Winged helix' DNA-binding domain"/>
    <property type="match status" value="1"/>
</dbReference>
<evidence type="ECO:0000313" key="5">
    <source>
        <dbReference type="EMBL" id="MDC7684500.1"/>
    </source>
</evidence>
<dbReference type="PROSITE" id="PS50987">
    <property type="entry name" value="HTH_ARSR_2"/>
    <property type="match status" value="1"/>
</dbReference>
<keyword evidence="2" id="KW-0238">DNA-binding</keyword>
<dbReference type="PANTHER" id="PTHR43132:SF6">
    <property type="entry name" value="HTH-TYPE TRANSCRIPTIONAL REPRESSOR CZRA"/>
    <property type="match status" value="1"/>
</dbReference>
<keyword evidence="3" id="KW-0804">Transcription</keyword>
<name>A0ABT5HXC8_9CAUL</name>
<feature type="domain" description="HTH arsR-type" evidence="4">
    <location>
        <begin position="28"/>
        <end position="119"/>
    </location>
</feature>
<gene>
    <name evidence="5" type="ORF">PQU92_14545</name>
</gene>